<name>A0AAE0P8T7_SORBR</name>
<dbReference type="EMBL" id="JAUTDP010000010">
    <property type="protein sequence ID" value="KAK3395521.1"/>
    <property type="molecule type" value="Genomic_DNA"/>
</dbReference>
<proteinExistence type="predicted"/>
<gene>
    <name evidence="2" type="ORF">B0T20DRAFT_509281</name>
</gene>
<evidence type="ECO:0000313" key="3">
    <source>
        <dbReference type="Proteomes" id="UP001281003"/>
    </source>
</evidence>
<accession>A0AAE0P8T7</accession>
<dbReference type="AlphaFoldDB" id="A0AAE0P8T7"/>
<dbReference type="Proteomes" id="UP001281003">
    <property type="component" value="Unassembled WGS sequence"/>
</dbReference>
<feature type="region of interest" description="Disordered" evidence="1">
    <location>
        <begin position="1"/>
        <end position="26"/>
    </location>
</feature>
<evidence type="ECO:0000313" key="2">
    <source>
        <dbReference type="EMBL" id="KAK3395521.1"/>
    </source>
</evidence>
<reference evidence="2" key="1">
    <citation type="journal article" date="2023" name="Mol. Phylogenet. Evol.">
        <title>Genome-scale phylogeny and comparative genomics of the fungal order Sordariales.</title>
        <authorList>
            <person name="Hensen N."/>
            <person name="Bonometti L."/>
            <person name="Westerberg I."/>
            <person name="Brannstrom I.O."/>
            <person name="Guillou S."/>
            <person name="Cros-Aarteil S."/>
            <person name="Calhoun S."/>
            <person name="Haridas S."/>
            <person name="Kuo A."/>
            <person name="Mondo S."/>
            <person name="Pangilinan J."/>
            <person name="Riley R."/>
            <person name="LaButti K."/>
            <person name="Andreopoulos B."/>
            <person name="Lipzen A."/>
            <person name="Chen C."/>
            <person name="Yan M."/>
            <person name="Daum C."/>
            <person name="Ng V."/>
            <person name="Clum A."/>
            <person name="Steindorff A."/>
            <person name="Ohm R.A."/>
            <person name="Martin F."/>
            <person name="Silar P."/>
            <person name="Natvig D.O."/>
            <person name="Lalanne C."/>
            <person name="Gautier V."/>
            <person name="Ament-Velasquez S.L."/>
            <person name="Kruys A."/>
            <person name="Hutchinson M.I."/>
            <person name="Powell A.J."/>
            <person name="Barry K."/>
            <person name="Miller A.N."/>
            <person name="Grigoriev I.V."/>
            <person name="Debuchy R."/>
            <person name="Gladieux P."/>
            <person name="Hiltunen Thoren M."/>
            <person name="Johannesson H."/>
        </authorList>
    </citation>
    <scope>NUCLEOTIDE SEQUENCE</scope>
    <source>
        <strain evidence="2">FGSC 1904</strain>
    </source>
</reference>
<comment type="caution">
    <text evidence="2">The sequence shown here is derived from an EMBL/GenBank/DDBJ whole genome shotgun (WGS) entry which is preliminary data.</text>
</comment>
<reference evidence="2" key="2">
    <citation type="submission" date="2023-07" db="EMBL/GenBank/DDBJ databases">
        <authorList>
            <consortium name="Lawrence Berkeley National Laboratory"/>
            <person name="Haridas S."/>
            <person name="Hensen N."/>
            <person name="Bonometti L."/>
            <person name="Westerberg I."/>
            <person name="Brannstrom I.O."/>
            <person name="Guillou S."/>
            <person name="Cros-Aarteil S."/>
            <person name="Calhoun S."/>
            <person name="Kuo A."/>
            <person name="Mondo S."/>
            <person name="Pangilinan J."/>
            <person name="Riley R."/>
            <person name="LaButti K."/>
            <person name="Andreopoulos B."/>
            <person name="Lipzen A."/>
            <person name="Chen C."/>
            <person name="Yanf M."/>
            <person name="Daum C."/>
            <person name="Ng V."/>
            <person name="Clum A."/>
            <person name="Steindorff A."/>
            <person name="Ohm R."/>
            <person name="Martin F."/>
            <person name="Silar P."/>
            <person name="Natvig D."/>
            <person name="Lalanne C."/>
            <person name="Gautier V."/>
            <person name="Ament-velasquez S.L."/>
            <person name="Kruys A."/>
            <person name="Hutchinson M.I."/>
            <person name="Powell A.J."/>
            <person name="Barry K."/>
            <person name="Miller A.N."/>
            <person name="Grigoriev I.V."/>
            <person name="Debuchy R."/>
            <person name="Gladieux P."/>
            <person name="Thoren M.H."/>
            <person name="Johannesson H."/>
        </authorList>
    </citation>
    <scope>NUCLEOTIDE SEQUENCE</scope>
    <source>
        <strain evidence="2">FGSC 1904</strain>
    </source>
</reference>
<sequence length="173" mass="18222">MPDSDLDSGLNAALDSGPSLKLDVMPDSDLEPGLNVALDSGPSLKLDVMPDSDLEPGLNVALDSGPSLKLDVMPDSDLEPGLNVALDSGVNVDLGSSSDSGLDPSPFLEMSQGSLLRSHPYVRTLVLPVSGFPFHPVFQRGLVRFDMSPAGCLAHLRCLSHLEGSRTLCKLKT</sequence>
<evidence type="ECO:0000256" key="1">
    <source>
        <dbReference type="SAM" id="MobiDB-lite"/>
    </source>
</evidence>
<organism evidence="2 3">
    <name type="scientific">Sordaria brevicollis</name>
    <dbReference type="NCBI Taxonomy" id="83679"/>
    <lineage>
        <taxon>Eukaryota</taxon>
        <taxon>Fungi</taxon>
        <taxon>Dikarya</taxon>
        <taxon>Ascomycota</taxon>
        <taxon>Pezizomycotina</taxon>
        <taxon>Sordariomycetes</taxon>
        <taxon>Sordariomycetidae</taxon>
        <taxon>Sordariales</taxon>
        <taxon>Sordariaceae</taxon>
        <taxon>Sordaria</taxon>
    </lineage>
</organism>
<protein>
    <submittedName>
        <fullName evidence="2">Uncharacterized protein</fullName>
    </submittedName>
</protein>
<keyword evidence="3" id="KW-1185">Reference proteome</keyword>